<dbReference type="InterPro" id="IPR029058">
    <property type="entry name" value="AB_hydrolase_fold"/>
</dbReference>
<keyword evidence="2" id="KW-0378">Hydrolase</keyword>
<dbReference type="GeneID" id="93878639"/>
<comment type="caution">
    <text evidence="2">The sequence shown here is derived from an EMBL/GenBank/DDBJ whole genome shotgun (WGS) entry which is preliminary data.</text>
</comment>
<dbReference type="Proteomes" id="UP000247346">
    <property type="component" value="Unassembled WGS sequence"/>
</dbReference>
<dbReference type="RefSeq" id="WP_010343554.1">
    <property type="nucleotide sequence ID" value="NZ_CP132343.1"/>
</dbReference>
<feature type="domain" description="Serine aminopeptidase S33" evidence="1">
    <location>
        <begin position="94"/>
        <end position="221"/>
    </location>
</feature>
<protein>
    <submittedName>
        <fullName evidence="2">Alpha/beta hydrolase</fullName>
    </submittedName>
</protein>
<gene>
    <name evidence="2" type="ORF">XsacCFBP4641_16380</name>
</gene>
<accession>A0A2P5Z0K8</accession>
<evidence type="ECO:0000259" key="1">
    <source>
        <dbReference type="Pfam" id="PF12146"/>
    </source>
</evidence>
<evidence type="ECO:0000313" key="3">
    <source>
        <dbReference type="Proteomes" id="UP000247346"/>
    </source>
</evidence>
<dbReference type="SUPFAM" id="SSF53474">
    <property type="entry name" value="alpha/beta-Hydrolases"/>
    <property type="match status" value="1"/>
</dbReference>
<reference evidence="2 3" key="1">
    <citation type="submission" date="2016-08" db="EMBL/GenBank/DDBJ databases">
        <authorList>
            <person name="Seilhamer J.J."/>
        </authorList>
    </citation>
    <scope>NUCLEOTIDE SEQUENCE [LARGE SCALE GENOMIC DNA]</scope>
    <source>
        <strain evidence="2 3">CFBP4641</strain>
    </source>
</reference>
<evidence type="ECO:0000313" key="2">
    <source>
        <dbReference type="EMBL" id="PPU80881.1"/>
    </source>
</evidence>
<dbReference type="InterPro" id="IPR022742">
    <property type="entry name" value="Hydrolase_4"/>
</dbReference>
<dbReference type="EMBL" id="MDEK01000016">
    <property type="protein sequence ID" value="PPU80881.1"/>
    <property type="molecule type" value="Genomic_DNA"/>
</dbReference>
<dbReference type="GO" id="GO:0016787">
    <property type="term" value="F:hydrolase activity"/>
    <property type="evidence" value="ECO:0007669"/>
    <property type="project" value="UniProtKB-KW"/>
</dbReference>
<dbReference type="Pfam" id="PF12146">
    <property type="entry name" value="Hydrolase_4"/>
    <property type="match status" value="1"/>
</dbReference>
<sequence>MNRNADLAESSVPTRRRRWRLPILIALLLLAVIALGPRVSVALPQVAAPAVPQDPLALQAWIDARERATPGLRPDNQARIVWADPAHPGRRACAMVYLHGFTASQGEGAPTHERLARSFGCNLYLPRLPGHGLVAADALRGVDAGRLLAGAAEALAVARVLGDRVVVIGNSMGGALAVQAVAANPRQVQALVLWSPLVREYGDQLQPMLWPWGAQLLAWTHNGGDPILRYPVDSAYWADATHLDGYRALAALTRGGMQSATYARIHVPVFLGYYYRDPQHQDRTVSVAALQAMFKQLGTPPALRQAVDFPGADNHVLASPIRSHAVPAVFAATCRFLAGKGGLVQPAGVPDCAHAWADDEAQARAVAAAR</sequence>
<dbReference type="AlphaFoldDB" id="A0A2P5Z0K8"/>
<organism evidence="2 3">
    <name type="scientific">Xanthomonas sacchari</name>
    <dbReference type="NCBI Taxonomy" id="56458"/>
    <lineage>
        <taxon>Bacteria</taxon>
        <taxon>Pseudomonadati</taxon>
        <taxon>Pseudomonadota</taxon>
        <taxon>Gammaproteobacteria</taxon>
        <taxon>Lysobacterales</taxon>
        <taxon>Lysobacteraceae</taxon>
        <taxon>Xanthomonas</taxon>
    </lineage>
</organism>
<proteinExistence type="predicted"/>
<name>A0A2P5Z0K8_9XANT</name>
<dbReference type="Gene3D" id="3.40.50.1820">
    <property type="entry name" value="alpha/beta hydrolase"/>
    <property type="match status" value="1"/>
</dbReference>